<evidence type="ECO:0000256" key="2">
    <source>
        <dbReference type="ARBA" id="ARBA00023015"/>
    </source>
</evidence>
<dbReference type="GO" id="GO:0045944">
    <property type="term" value="P:positive regulation of transcription by RNA polymerase II"/>
    <property type="evidence" value="ECO:0007669"/>
    <property type="project" value="InterPro"/>
</dbReference>
<dbReference type="PANTHER" id="PTHR48019">
    <property type="entry name" value="SERUM RESPONSE FACTOR HOMOLOG"/>
    <property type="match status" value="1"/>
</dbReference>
<accession>A0AAN7MFX4</accession>
<dbReference type="EMBL" id="JAXQNO010000002">
    <property type="protein sequence ID" value="KAK4802811.1"/>
    <property type="molecule type" value="Genomic_DNA"/>
</dbReference>
<evidence type="ECO:0000313" key="8">
    <source>
        <dbReference type="EMBL" id="KAK4802811.1"/>
    </source>
</evidence>
<evidence type="ECO:0000313" key="9">
    <source>
        <dbReference type="Proteomes" id="UP001346149"/>
    </source>
</evidence>
<dbReference type="Pfam" id="PF00319">
    <property type="entry name" value="SRF-TF"/>
    <property type="match status" value="1"/>
</dbReference>
<dbReference type="InterPro" id="IPR050142">
    <property type="entry name" value="MADS-box/MEF2_TF"/>
</dbReference>
<keyword evidence="5" id="KW-0539">Nucleus</keyword>
<sequence>MTRKKVTLAYIGNDSARKATFKKRKKGLIKKVSELSTLCGIEACAVIYSPYDTEPEVWPSAAGARRTIARFRNMPEMDQSKRMVNQQVFLRQRIGKVEEQLKKQRRDNREKEVTELMYRALTGLGEGSSALHGLSLLDLNDLGWVVEKTLREVNERIRSLTTKSPSLTPPPPGMMSNAGNGGSSKSDDGLLQEDDQRDVKGVLDAPGIMDGVLSLQQPWYMELLKQSEGLMGLGKFGGCGDSSYSYSSGHEMMMTHNPPPPPPQSSLSPYLCPGGQSLPPWTSNFFFPS</sequence>
<dbReference type="FunFam" id="3.40.1810.10:FF:000018">
    <property type="entry name" value="agamous-like MADS-box protein AGL80"/>
    <property type="match status" value="1"/>
</dbReference>
<gene>
    <name evidence="8" type="ORF">SAY86_001014</name>
</gene>
<dbReference type="Proteomes" id="UP001346149">
    <property type="component" value="Unassembled WGS sequence"/>
</dbReference>
<feature type="domain" description="MADS-box" evidence="7">
    <location>
        <begin position="1"/>
        <end position="49"/>
    </location>
</feature>
<evidence type="ECO:0000256" key="4">
    <source>
        <dbReference type="ARBA" id="ARBA00023163"/>
    </source>
</evidence>
<dbReference type="PROSITE" id="PS50066">
    <property type="entry name" value="MADS_BOX_2"/>
    <property type="match status" value="1"/>
</dbReference>
<feature type="region of interest" description="Disordered" evidence="6">
    <location>
        <begin position="160"/>
        <end position="191"/>
    </location>
</feature>
<dbReference type="SUPFAM" id="SSF55455">
    <property type="entry name" value="SRF-like"/>
    <property type="match status" value="1"/>
</dbReference>
<dbReference type="AlphaFoldDB" id="A0AAN7MFX4"/>
<dbReference type="InterPro" id="IPR036879">
    <property type="entry name" value="TF_MADSbox_sf"/>
</dbReference>
<proteinExistence type="predicted"/>
<reference evidence="8 9" key="1">
    <citation type="journal article" date="2023" name="Hortic Res">
        <title>Pangenome of water caltrop reveals structural variations and asymmetric subgenome divergence after allopolyploidization.</title>
        <authorList>
            <person name="Zhang X."/>
            <person name="Chen Y."/>
            <person name="Wang L."/>
            <person name="Yuan Y."/>
            <person name="Fang M."/>
            <person name="Shi L."/>
            <person name="Lu R."/>
            <person name="Comes H.P."/>
            <person name="Ma Y."/>
            <person name="Chen Y."/>
            <person name="Huang G."/>
            <person name="Zhou Y."/>
            <person name="Zheng Z."/>
            <person name="Qiu Y."/>
        </authorList>
    </citation>
    <scope>NUCLEOTIDE SEQUENCE [LARGE SCALE GENOMIC DNA]</scope>
    <source>
        <strain evidence="8">F231</strain>
    </source>
</reference>
<protein>
    <recommendedName>
        <fullName evidence="7">MADS-box domain-containing protein</fullName>
    </recommendedName>
</protein>
<dbReference type="GO" id="GO:0046983">
    <property type="term" value="F:protein dimerization activity"/>
    <property type="evidence" value="ECO:0007669"/>
    <property type="project" value="InterPro"/>
</dbReference>
<comment type="subcellular location">
    <subcellularLocation>
        <location evidence="1">Nucleus</location>
    </subcellularLocation>
</comment>
<evidence type="ECO:0000256" key="6">
    <source>
        <dbReference type="SAM" id="MobiDB-lite"/>
    </source>
</evidence>
<dbReference type="PRINTS" id="PR00404">
    <property type="entry name" value="MADSDOMAIN"/>
</dbReference>
<keyword evidence="9" id="KW-1185">Reference proteome</keyword>
<dbReference type="InterPro" id="IPR033897">
    <property type="entry name" value="SRF-like_MADS-box"/>
</dbReference>
<name>A0AAN7MFX4_TRANT</name>
<evidence type="ECO:0000256" key="3">
    <source>
        <dbReference type="ARBA" id="ARBA00023125"/>
    </source>
</evidence>
<organism evidence="8 9">
    <name type="scientific">Trapa natans</name>
    <name type="common">Water chestnut</name>
    <dbReference type="NCBI Taxonomy" id="22666"/>
    <lineage>
        <taxon>Eukaryota</taxon>
        <taxon>Viridiplantae</taxon>
        <taxon>Streptophyta</taxon>
        <taxon>Embryophyta</taxon>
        <taxon>Tracheophyta</taxon>
        <taxon>Spermatophyta</taxon>
        <taxon>Magnoliopsida</taxon>
        <taxon>eudicotyledons</taxon>
        <taxon>Gunneridae</taxon>
        <taxon>Pentapetalae</taxon>
        <taxon>rosids</taxon>
        <taxon>malvids</taxon>
        <taxon>Myrtales</taxon>
        <taxon>Lythraceae</taxon>
        <taxon>Trapa</taxon>
    </lineage>
</organism>
<keyword evidence="4" id="KW-0804">Transcription</keyword>
<dbReference type="SMART" id="SM00432">
    <property type="entry name" value="MADS"/>
    <property type="match status" value="1"/>
</dbReference>
<dbReference type="GO" id="GO:0000987">
    <property type="term" value="F:cis-regulatory region sequence-specific DNA binding"/>
    <property type="evidence" value="ECO:0007669"/>
    <property type="project" value="InterPro"/>
</dbReference>
<keyword evidence="3" id="KW-0238">DNA-binding</keyword>
<evidence type="ECO:0000256" key="1">
    <source>
        <dbReference type="ARBA" id="ARBA00004123"/>
    </source>
</evidence>
<dbReference type="GO" id="GO:0005634">
    <property type="term" value="C:nucleus"/>
    <property type="evidence" value="ECO:0007669"/>
    <property type="project" value="UniProtKB-SubCell"/>
</dbReference>
<dbReference type="Gene3D" id="3.40.1810.10">
    <property type="entry name" value="Transcription factor, MADS-box"/>
    <property type="match status" value="1"/>
</dbReference>
<evidence type="ECO:0000256" key="5">
    <source>
        <dbReference type="ARBA" id="ARBA00023242"/>
    </source>
</evidence>
<dbReference type="CDD" id="cd00266">
    <property type="entry name" value="MADS_SRF_like"/>
    <property type="match status" value="1"/>
</dbReference>
<dbReference type="InterPro" id="IPR002100">
    <property type="entry name" value="TF_MADSbox"/>
</dbReference>
<comment type="caution">
    <text evidence="8">The sequence shown here is derived from an EMBL/GenBank/DDBJ whole genome shotgun (WGS) entry which is preliminary data.</text>
</comment>
<dbReference type="GO" id="GO:0000981">
    <property type="term" value="F:DNA-binding transcription factor activity, RNA polymerase II-specific"/>
    <property type="evidence" value="ECO:0007669"/>
    <property type="project" value="InterPro"/>
</dbReference>
<evidence type="ECO:0000259" key="7">
    <source>
        <dbReference type="PROSITE" id="PS50066"/>
    </source>
</evidence>
<keyword evidence="2" id="KW-0805">Transcription regulation</keyword>